<proteinExistence type="predicted"/>
<reference evidence="1 2" key="1">
    <citation type="submission" date="2014-09" db="EMBL/GenBank/DDBJ databases">
        <authorList>
            <person name="Loux Valentin"/>
            <person name="Dugat Thibaut"/>
        </authorList>
    </citation>
    <scope>NUCLEOTIDE SEQUENCE [LARGE SCALE GENOMIC DNA]</scope>
    <source>
        <strain evidence="1 2">BOV-10_179</strain>
    </source>
</reference>
<sequence length="14" mass="1730">MKRLIKNAWVRVSE</sequence>
<evidence type="ECO:0000313" key="1">
    <source>
        <dbReference type="EMBL" id="CEH11162.1"/>
    </source>
</evidence>
<dbReference type="Proteomes" id="UP000055047">
    <property type="component" value="Unassembled WGS sequence"/>
</dbReference>
<dbReference type="EMBL" id="CCXQ01000104">
    <property type="protein sequence ID" value="CEH11162.1"/>
    <property type="molecule type" value="Genomic_DNA"/>
</dbReference>
<gene>
    <name evidence="1" type="ORF">ANAPHAGO_00587</name>
</gene>
<protein>
    <submittedName>
        <fullName evidence="1">Uncharacterized protein</fullName>
    </submittedName>
</protein>
<evidence type="ECO:0000313" key="2">
    <source>
        <dbReference type="Proteomes" id="UP000055047"/>
    </source>
</evidence>
<name>A0A098GM86_ANAPH</name>
<accession>A0A098GM86</accession>
<organism evidence="1 2">
    <name type="scientific">Anaplasma phagocytophilum</name>
    <name type="common">Ehrlichia phagocytophila</name>
    <dbReference type="NCBI Taxonomy" id="948"/>
    <lineage>
        <taxon>Bacteria</taxon>
        <taxon>Pseudomonadati</taxon>
        <taxon>Pseudomonadota</taxon>
        <taxon>Alphaproteobacteria</taxon>
        <taxon>Rickettsiales</taxon>
        <taxon>Anaplasmataceae</taxon>
        <taxon>Anaplasma</taxon>
        <taxon>phagocytophilum group</taxon>
    </lineage>
</organism>